<dbReference type="PANTHER" id="PTHR14215">
    <property type="entry name" value="PROTEIN OF UNKNOWN FUNCTION DUF729"/>
    <property type="match status" value="1"/>
</dbReference>
<dbReference type="GO" id="GO:0009060">
    <property type="term" value="P:aerobic respiration"/>
    <property type="evidence" value="ECO:0007669"/>
    <property type="project" value="UniProtKB-UniRule"/>
</dbReference>
<name>A0A8C2RH81_CAPHI</name>
<reference evidence="5" key="1">
    <citation type="submission" date="2019-03" db="EMBL/GenBank/DDBJ databases">
        <title>Genome sequencing and reference-guided assembly of Black Bengal Goat (Capra hircus).</title>
        <authorList>
            <person name="Siddiki A.Z."/>
            <person name="Baten A."/>
            <person name="Billah M."/>
            <person name="Alam M.A.U."/>
            <person name="Shawrob K.S.M."/>
            <person name="Saha S."/>
            <person name="Chowdhury M."/>
            <person name="Rahman A.H."/>
            <person name="Stear M."/>
            <person name="Miah G."/>
            <person name="Das G.B."/>
            <person name="Hossain M.M."/>
            <person name="Kumkum M."/>
            <person name="Islam M.S."/>
            <person name="Mollah A.M."/>
            <person name="Ahsan A."/>
            <person name="Tusar F."/>
            <person name="Khan M.K.I."/>
        </authorList>
    </citation>
    <scope>NUCLEOTIDE SEQUENCE [LARGE SCALE GENOMIC DNA]</scope>
</reference>
<accession>A0A8C2RH81</accession>
<dbReference type="GO" id="GO:0000266">
    <property type="term" value="P:mitochondrial fission"/>
    <property type="evidence" value="ECO:0007669"/>
    <property type="project" value="UniProtKB-UniRule"/>
</dbReference>
<comment type="similarity">
    <text evidence="2 4">Belongs to the MTFR1 family.</text>
</comment>
<proteinExistence type="inferred from homology"/>
<reference evidence="5" key="2">
    <citation type="submission" date="2025-08" db="UniProtKB">
        <authorList>
            <consortium name="Ensembl"/>
        </authorList>
    </citation>
    <scope>IDENTIFICATION</scope>
</reference>
<evidence type="ECO:0000256" key="3">
    <source>
        <dbReference type="ARBA" id="ARBA00023128"/>
    </source>
</evidence>
<dbReference type="PANTHER" id="PTHR14215:SF2">
    <property type="entry name" value="MITOCHONDRIAL FISSION REGULATOR 2"/>
    <property type="match status" value="1"/>
</dbReference>
<dbReference type="Ensembl" id="ENSCHIT00010040199.1">
    <property type="protein sequence ID" value="ENSCHIP00010028481.1"/>
    <property type="gene ID" value="ENSCHIG00010021209.1"/>
</dbReference>
<evidence type="ECO:0000256" key="1">
    <source>
        <dbReference type="ARBA" id="ARBA00004173"/>
    </source>
</evidence>
<dbReference type="AlphaFoldDB" id="A0A8C2RH81"/>
<evidence type="ECO:0000256" key="2">
    <source>
        <dbReference type="ARBA" id="ARBA00005807"/>
    </source>
</evidence>
<organism evidence="5">
    <name type="scientific">Capra hircus</name>
    <name type="common">Goat</name>
    <dbReference type="NCBI Taxonomy" id="9925"/>
    <lineage>
        <taxon>Eukaryota</taxon>
        <taxon>Metazoa</taxon>
        <taxon>Chordata</taxon>
        <taxon>Craniata</taxon>
        <taxon>Vertebrata</taxon>
        <taxon>Euteleostomi</taxon>
        <taxon>Mammalia</taxon>
        <taxon>Eutheria</taxon>
        <taxon>Laurasiatheria</taxon>
        <taxon>Artiodactyla</taxon>
        <taxon>Ruminantia</taxon>
        <taxon>Pecora</taxon>
        <taxon>Bovidae</taxon>
        <taxon>Caprinae</taxon>
        <taxon>Capra</taxon>
    </lineage>
</organism>
<protein>
    <recommendedName>
        <fullName evidence="4">Mitochondrial fission regulator</fullName>
    </recommendedName>
</protein>
<comment type="function">
    <text evidence="4">Plays a role in mitochondrial aerobic respiration. Regulates mitochondrial organization and fission.</text>
</comment>
<sequence length="58" mass="6601">ITSLLEKLTLSVFNKVLRIWENKDYGSARSIVRIIGKLLPLEPCPRPNFEVSQSTCII</sequence>
<keyword evidence="3 4" id="KW-0496">Mitochondrion</keyword>
<comment type="subcellular location">
    <subcellularLocation>
        <location evidence="1 4">Mitochondrion</location>
    </subcellularLocation>
</comment>
<evidence type="ECO:0000256" key="4">
    <source>
        <dbReference type="RuleBase" id="RU369053"/>
    </source>
</evidence>
<dbReference type="GO" id="GO:0005739">
    <property type="term" value="C:mitochondrion"/>
    <property type="evidence" value="ECO:0007669"/>
    <property type="project" value="UniProtKB-SubCell"/>
</dbReference>
<dbReference type="InterPro" id="IPR007972">
    <property type="entry name" value="Mtfr1"/>
</dbReference>
<dbReference type="Pfam" id="PF05308">
    <property type="entry name" value="Mito_fiss_reg"/>
    <property type="match status" value="1"/>
</dbReference>
<evidence type="ECO:0000313" key="5">
    <source>
        <dbReference type="Ensembl" id="ENSCHIP00010028481.1"/>
    </source>
</evidence>